<dbReference type="AlphaFoldDB" id="A0A3P3XJT4"/>
<evidence type="ECO:0000256" key="3">
    <source>
        <dbReference type="ARBA" id="ARBA00005684"/>
    </source>
</evidence>
<dbReference type="PANTHER" id="PTHR32518:SF3">
    <property type="entry name" value="4-ALPHA-GLUCANOTRANSFERASE"/>
    <property type="match status" value="1"/>
</dbReference>
<evidence type="ECO:0000256" key="6">
    <source>
        <dbReference type="ARBA" id="ARBA00022490"/>
    </source>
</evidence>
<comment type="catalytic activity">
    <reaction evidence="1">
        <text>Transfers a segment of a (1-&gt;4)-alpha-D-glucan to a new position in an acceptor, which may be glucose or a (1-&gt;4)-alpha-D-glucan.</text>
        <dbReference type="EC" id="2.4.1.25"/>
    </reaction>
</comment>
<evidence type="ECO:0000313" key="12">
    <source>
        <dbReference type="EMBL" id="SLM14091.1"/>
    </source>
</evidence>
<sequence length="721" mass="81309">MKCIHNNERISGLVVPLLSLRKNKSAACGVFSDLTELAKLAKQWGLSLIQLLPLNDTGNGTSPYSALSAFALHPIYISLPEVPKTMESLGAPLAQSAIDILKKAENKLARAHAGNKRVAFEAVLSDKLAALRSVWNESQEYCRPLAELFAAQETWAKSYACFMALKEKYGLAPWWEWPEYRDVTPTDIETLWDSSETGEEARFRLWLQILAREQLKDAAHSVAGMSIDIMGDIPILLAKDSADVWCDRDIFILNSQAGAPPDMYSPRGQNWGFPLYNWDALKAGDYAFWRQRLAYADQFYTSYRIDHVLGFFRIWAISAFESEAFLGEFEPSERLARSELSALGFSDERITWLSKPHIPEWKIQNMEARCIDAFNRAEGAPHVSQAGDTKASADRRISLVQRLDHLRQVCFSRIKNEPLFLFSAQIRGSADINSKVAALKGDFPQAASALSDYAQSMCEWWTDRALYEVEPDRFVFTWEYHNTTSWKSLSMQEQEALEQKAAELASKSLAEWEARGRELLSMLVASTGMQPFAEDLGAVPPCVPKVLKELKIPGLRVLRWEREWDKPGQPYIQLETYESLSVACTSVHDSSSMRQWWEEEADRAQLWAMFKKMAEKDALLSSLLANCSQEAPEALEPSAAAVLVRALVLSASNVVVYPLQDILACHPEWREPDARDERINVPGTTLPSNWSYRVRENLRTLASDKDFAAFVSRIAVRGASK</sequence>
<evidence type="ECO:0000256" key="11">
    <source>
        <dbReference type="ARBA" id="ARBA00031501"/>
    </source>
</evidence>
<proteinExistence type="inferred from homology"/>
<dbReference type="SUPFAM" id="SSF51445">
    <property type="entry name" value="(Trans)glycosidases"/>
    <property type="match status" value="1"/>
</dbReference>
<dbReference type="EMBL" id="FWDM01000025">
    <property type="protein sequence ID" value="SLM14091.1"/>
    <property type="molecule type" value="Genomic_DNA"/>
</dbReference>
<protein>
    <recommendedName>
        <fullName evidence="5">4-alpha-glucanotransferase</fullName>
        <ecNumber evidence="4">2.4.1.25</ecNumber>
    </recommendedName>
    <alternativeName>
        <fullName evidence="10">Amylomaltase</fullName>
    </alternativeName>
    <alternativeName>
        <fullName evidence="11">Disproportionating enzyme</fullName>
    </alternativeName>
</protein>
<dbReference type="InterPro" id="IPR003385">
    <property type="entry name" value="Glyco_hydro_77"/>
</dbReference>
<dbReference type="EC" id="2.4.1.25" evidence="4"/>
<keyword evidence="7 12" id="KW-0328">Glycosyltransferase</keyword>
<evidence type="ECO:0000256" key="2">
    <source>
        <dbReference type="ARBA" id="ARBA00004496"/>
    </source>
</evidence>
<evidence type="ECO:0000256" key="7">
    <source>
        <dbReference type="ARBA" id="ARBA00022676"/>
    </source>
</evidence>
<dbReference type="Gene3D" id="3.20.20.80">
    <property type="entry name" value="Glycosidases"/>
    <property type="match status" value="2"/>
</dbReference>
<keyword evidence="9" id="KW-0119">Carbohydrate metabolism</keyword>
<dbReference type="PANTHER" id="PTHR32518">
    <property type="match status" value="1"/>
</dbReference>
<evidence type="ECO:0000256" key="10">
    <source>
        <dbReference type="ARBA" id="ARBA00031423"/>
    </source>
</evidence>
<dbReference type="GO" id="GO:0004134">
    <property type="term" value="F:4-alpha-glucanotransferase activity"/>
    <property type="evidence" value="ECO:0007669"/>
    <property type="project" value="UniProtKB-EC"/>
</dbReference>
<accession>A0A3P3XJT4</accession>
<name>A0A3P3XJT4_9SPIR</name>
<reference evidence="12" key="1">
    <citation type="submission" date="2017-02" db="EMBL/GenBank/DDBJ databases">
        <authorList>
            <person name="Regsiter A."/>
            <person name="William W."/>
        </authorList>
    </citation>
    <scope>NUCLEOTIDE SEQUENCE</scope>
    <source>
        <strain evidence="12">Bib</strain>
    </source>
</reference>
<comment type="similarity">
    <text evidence="3">Belongs to the disproportionating enzyme family.</text>
</comment>
<evidence type="ECO:0000256" key="1">
    <source>
        <dbReference type="ARBA" id="ARBA00000439"/>
    </source>
</evidence>
<dbReference type="GO" id="GO:0005737">
    <property type="term" value="C:cytoplasm"/>
    <property type="evidence" value="ECO:0007669"/>
    <property type="project" value="UniProtKB-SubCell"/>
</dbReference>
<dbReference type="Pfam" id="PF02446">
    <property type="entry name" value="Glyco_hydro_77"/>
    <property type="match status" value="1"/>
</dbReference>
<evidence type="ECO:0000256" key="4">
    <source>
        <dbReference type="ARBA" id="ARBA00012560"/>
    </source>
</evidence>
<organism evidence="12">
    <name type="scientific">uncultured spirochete</name>
    <dbReference type="NCBI Taxonomy" id="156406"/>
    <lineage>
        <taxon>Bacteria</taxon>
        <taxon>Pseudomonadati</taxon>
        <taxon>Spirochaetota</taxon>
        <taxon>Spirochaetia</taxon>
        <taxon>Spirochaetales</taxon>
        <taxon>environmental samples</taxon>
    </lineage>
</organism>
<evidence type="ECO:0000256" key="5">
    <source>
        <dbReference type="ARBA" id="ARBA00020295"/>
    </source>
</evidence>
<dbReference type="GO" id="GO:0005975">
    <property type="term" value="P:carbohydrate metabolic process"/>
    <property type="evidence" value="ECO:0007669"/>
    <property type="project" value="InterPro"/>
</dbReference>
<evidence type="ECO:0000256" key="9">
    <source>
        <dbReference type="ARBA" id="ARBA00023277"/>
    </source>
</evidence>
<gene>
    <name evidence="12" type="ORF">SPIROBIBN47_310028</name>
</gene>
<comment type="subcellular location">
    <subcellularLocation>
        <location evidence="2">Cytoplasm</location>
    </subcellularLocation>
</comment>
<keyword evidence="8 12" id="KW-0808">Transferase</keyword>
<keyword evidence="6" id="KW-0963">Cytoplasm</keyword>
<evidence type="ECO:0000256" key="8">
    <source>
        <dbReference type="ARBA" id="ARBA00022679"/>
    </source>
</evidence>
<dbReference type="InterPro" id="IPR017853">
    <property type="entry name" value="GH"/>
</dbReference>